<feature type="transmembrane region" description="Helical" evidence="3">
    <location>
        <begin position="32"/>
        <end position="52"/>
    </location>
</feature>
<organism evidence="4 5">
    <name type="scientific">Imhoffiella purpurea</name>
    <dbReference type="NCBI Taxonomy" id="1249627"/>
    <lineage>
        <taxon>Bacteria</taxon>
        <taxon>Pseudomonadati</taxon>
        <taxon>Pseudomonadota</taxon>
        <taxon>Gammaproteobacteria</taxon>
        <taxon>Chromatiales</taxon>
        <taxon>Chromatiaceae</taxon>
        <taxon>Imhoffiella</taxon>
    </lineage>
</organism>
<evidence type="ECO:0000256" key="3">
    <source>
        <dbReference type="SAM" id="Phobius"/>
    </source>
</evidence>
<evidence type="ECO:0000313" key="5">
    <source>
        <dbReference type="Proteomes" id="UP000019460"/>
    </source>
</evidence>
<comment type="caution">
    <text evidence="4">The sequence shown here is derived from an EMBL/GenBank/DDBJ whole genome shotgun (WGS) entry which is preliminary data.</text>
</comment>
<keyword evidence="3" id="KW-0812">Transmembrane</keyword>
<accession>W9V340</accession>
<proteinExistence type="predicted"/>
<dbReference type="AlphaFoldDB" id="W9V340"/>
<evidence type="ECO:0000256" key="2">
    <source>
        <dbReference type="SAM" id="MobiDB-lite"/>
    </source>
</evidence>
<gene>
    <name evidence="4" type="ORF">D779_3298</name>
</gene>
<feature type="region of interest" description="Disordered" evidence="2">
    <location>
        <begin position="533"/>
        <end position="558"/>
    </location>
</feature>
<reference evidence="4 5" key="1">
    <citation type="submission" date="2012-11" db="EMBL/GenBank/DDBJ databases">
        <title>Genome assembly of Thiorhodococcus sp. AK35.</title>
        <authorList>
            <person name="Nupur N."/>
            <person name="Khatri I."/>
            <person name="Subramanian S."/>
            <person name="Pinnaka A."/>
        </authorList>
    </citation>
    <scope>NUCLEOTIDE SEQUENCE [LARGE SCALE GENOMIC DNA]</scope>
    <source>
        <strain evidence="4 5">AK35</strain>
    </source>
</reference>
<keyword evidence="3" id="KW-1133">Transmembrane helix</keyword>
<feature type="transmembrane region" description="Helical" evidence="3">
    <location>
        <begin position="78"/>
        <end position="99"/>
    </location>
</feature>
<evidence type="ECO:0000313" key="4">
    <source>
        <dbReference type="EMBL" id="EXJ13759.1"/>
    </source>
</evidence>
<keyword evidence="1" id="KW-0175">Coiled coil</keyword>
<keyword evidence="3" id="KW-0472">Membrane</keyword>
<dbReference type="PATRIC" id="fig|1249627.3.peg.3450"/>
<feature type="coiled-coil region" evidence="1">
    <location>
        <begin position="257"/>
        <end position="320"/>
    </location>
</feature>
<dbReference type="Proteomes" id="UP000019460">
    <property type="component" value="Unassembled WGS sequence"/>
</dbReference>
<keyword evidence="5" id="KW-1185">Reference proteome</keyword>
<dbReference type="EMBL" id="AONC01000057">
    <property type="protein sequence ID" value="EXJ13759.1"/>
    <property type="molecule type" value="Genomic_DNA"/>
</dbReference>
<dbReference type="eggNOG" id="COG1196">
    <property type="taxonomic scope" value="Bacteria"/>
</dbReference>
<protein>
    <submittedName>
        <fullName evidence="4">Uncharacterized protein</fullName>
    </submittedName>
</protein>
<feature type="transmembrane region" description="Helical" evidence="3">
    <location>
        <begin position="120"/>
        <end position="141"/>
    </location>
</feature>
<name>W9V340_9GAMM</name>
<evidence type="ECO:0000256" key="1">
    <source>
        <dbReference type="SAM" id="Coils"/>
    </source>
</evidence>
<sequence>MGIRMDTNSHETRRIRIPLTAYLRLRPYGDHLLTPAVAVWLGFAWALILLMASLEGTVWGLIGASIVPQESPWLKTPAGLFMFALMFSVIWIVDASLIMSERPMIRSRRWNPNAPRGLGALLRWWLGILTRLAIVGVSLYVTAPFLGKLIRADDIASYHQAQVESYHAERESRLQSEIAEETRRTETLYAERSAPLEAEIERLNRSLAAERERRIRIEAELAPVMEILRRDLAGAQQRVGDEILGRDGRPAGHGPEARKWEANAERLAGQLEAKQKELSQRTAPISERIEQLNQALRNRSDELERLRQEQQQRLDAIAAEVAGRQSEAMPPPLSFAARSLALQALRDRPEEHGVPHFETVEGFAQAALGVLFFSLIAIKLFEPPAVRAYFSETIQMQYRKYLEGGLAETPGFELPQDPRQRLNSAEFVRLWLAFERDPASFYGERRSLVEARAPLRRYLTEQAIEQETLVQRMEHLREERTHLQKRREIELAALDRELEIRTSQLQAQLADETEALHNHRRIELASELQQAREDWHRSRSQQEAELRQRQEEMEHEQEIAREELRLRERELADQLARSEAETRQSELAKQLAHAEKIAELDLRRERERHQTRLKTLREELSRLRGVETKQLAERQSLRESGRKLDDQIAAAEQGMETLAEELAAERERIASLARQADQESQTPPRRFGFWARGESESARDARRDLKSLEKAERTDKERLAKLTEERRVLDSRRQTNATELNEIETRLAATQTRIDFYEDSLGELMGTGETGNAAGPEQTRL</sequence>
<dbReference type="STRING" id="1249627.D779_3298"/>